<reference evidence="1 2" key="1">
    <citation type="submission" date="2018-11" db="EMBL/GenBank/DDBJ databases">
        <title>Sequencing the genomes of 1000 actinobacteria strains.</title>
        <authorList>
            <person name="Klenk H.-P."/>
        </authorList>
    </citation>
    <scope>NUCLEOTIDE SEQUENCE [LARGE SCALE GENOMIC DNA]</scope>
    <source>
        <strain evidence="1 2">DSM 12652</strain>
    </source>
</reference>
<evidence type="ECO:0000313" key="2">
    <source>
        <dbReference type="Proteomes" id="UP000281738"/>
    </source>
</evidence>
<dbReference type="OrthoDB" id="9797252at2"/>
<dbReference type="EMBL" id="RKHO01000001">
    <property type="protein sequence ID" value="ROR92255.1"/>
    <property type="molecule type" value="Genomic_DNA"/>
</dbReference>
<dbReference type="CDD" id="cd02440">
    <property type="entry name" value="AdoMet_MTases"/>
    <property type="match status" value="1"/>
</dbReference>
<accession>A0A3N2CXK3</accession>
<gene>
    <name evidence="1" type="ORF">EDD33_3142</name>
</gene>
<protein>
    <submittedName>
        <fullName evidence="1">Ubiquinone/menaquinone biosynthesis C-methylase UbiE</fullName>
    </submittedName>
</protein>
<dbReference type="AlphaFoldDB" id="A0A3N2CXK3"/>
<evidence type="ECO:0000313" key="1">
    <source>
        <dbReference type="EMBL" id="ROR92255.1"/>
    </source>
</evidence>
<organism evidence="1 2">
    <name type="scientific">Nocardioides aurantiacus</name>
    <dbReference type="NCBI Taxonomy" id="86796"/>
    <lineage>
        <taxon>Bacteria</taxon>
        <taxon>Bacillati</taxon>
        <taxon>Actinomycetota</taxon>
        <taxon>Actinomycetes</taxon>
        <taxon>Propionibacteriales</taxon>
        <taxon>Nocardioidaceae</taxon>
        <taxon>Nocardioides</taxon>
    </lineage>
</organism>
<dbReference type="Proteomes" id="UP000281738">
    <property type="component" value="Unassembled WGS sequence"/>
</dbReference>
<proteinExistence type="predicted"/>
<sequence>MTTATAPSVPETFDGVAPTYDLMVALNPGYHAQLRRSAEVLVAALPRPADRPVRVVDLGCGSGASTRALEAALQAAGVPHEIVGVDGSAGMLEQARRKTWTSPVHFVQDDAEHLDPGTWGRSHLDGEGTVDGVFAAYLVRNVTARDALLAGIVRLLVPGGAVVVHEYSVAESRVGRRVWDAVSWGVVVPLGLLTAPRSPIYRYLWRSVVDFDSTHLLRSRMVAAGLVDVRSRSFGGWQRGVLHTFVGRRPA</sequence>
<keyword evidence="1" id="KW-0808">Transferase</keyword>
<dbReference type="InterPro" id="IPR029063">
    <property type="entry name" value="SAM-dependent_MTases_sf"/>
</dbReference>
<keyword evidence="1" id="KW-0489">Methyltransferase</keyword>
<dbReference type="RefSeq" id="WP_123391892.1">
    <property type="nucleotide sequence ID" value="NZ_RKHO01000001.1"/>
</dbReference>
<dbReference type="PANTHER" id="PTHR43591">
    <property type="entry name" value="METHYLTRANSFERASE"/>
    <property type="match status" value="1"/>
</dbReference>
<dbReference type="GO" id="GO:0032259">
    <property type="term" value="P:methylation"/>
    <property type="evidence" value="ECO:0007669"/>
    <property type="project" value="UniProtKB-KW"/>
</dbReference>
<dbReference type="Pfam" id="PF01209">
    <property type="entry name" value="Ubie_methyltran"/>
    <property type="match status" value="1"/>
</dbReference>
<dbReference type="Gene3D" id="3.40.50.150">
    <property type="entry name" value="Vaccinia Virus protein VP39"/>
    <property type="match status" value="1"/>
</dbReference>
<dbReference type="GO" id="GO:0008168">
    <property type="term" value="F:methyltransferase activity"/>
    <property type="evidence" value="ECO:0007669"/>
    <property type="project" value="UniProtKB-KW"/>
</dbReference>
<comment type="caution">
    <text evidence="1">The sequence shown here is derived from an EMBL/GenBank/DDBJ whole genome shotgun (WGS) entry which is preliminary data.</text>
</comment>
<dbReference type="PANTHER" id="PTHR43591:SF24">
    <property type="entry name" value="2-METHOXY-6-POLYPRENYL-1,4-BENZOQUINOL METHYLASE, MITOCHONDRIAL"/>
    <property type="match status" value="1"/>
</dbReference>
<name>A0A3N2CXK3_9ACTN</name>
<keyword evidence="2" id="KW-1185">Reference proteome</keyword>
<keyword evidence="1" id="KW-0830">Ubiquinone</keyword>
<dbReference type="SUPFAM" id="SSF53335">
    <property type="entry name" value="S-adenosyl-L-methionine-dependent methyltransferases"/>
    <property type="match status" value="1"/>
</dbReference>